<dbReference type="InterPro" id="IPR036937">
    <property type="entry name" value="Adhesion_dom_fimbrial_sf"/>
</dbReference>
<evidence type="ECO:0000256" key="1">
    <source>
        <dbReference type="SAM" id="SignalP"/>
    </source>
</evidence>
<protein>
    <submittedName>
        <fullName evidence="2">Uncharacterized protein</fullName>
    </submittedName>
</protein>
<dbReference type="GO" id="GO:0009289">
    <property type="term" value="C:pilus"/>
    <property type="evidence" value="ECO:0007669"/>
    <property type="project" value="InterPro"/>
</dbReference>
<feature type="signal peptide" evidence="1">
    <location>
        <begin position="1"/>
        <end position="28"/>
    </location>
</feature>
<dbReference type="SUPFAM" id="SSF49401">
    <property type="entry name" value="Bacterial adhesins"/>
    <property type="match status" value="1"/>
</dbReference>
<dbReference type="AlphaFoldDB" id="A0A5X6ESD6"/>
<dbReference type="Gene3D" id="2.60.40.1090">
    <property type="entry name" value="Fimbrial-type adhesion domain"/>
    <property type="match status" value="1"/>
</dbReference>
<feature type="chain" id="PRO_5024953033" evidence="1">
    <location>
        <begin position="29"/>
        <end position="356"/>
    </location>
</feature>
<accession>A0A5X6ESD6</accession>
<reference evidence="2" key="1">
    <citation type="submission" date="2018-12" db="EMBL/GenBank/DDBJ databases">
        <authorList>
            <person name="Ashton P.M."/>
            <person name="Dallman T."/>
            <person name="Nair S."/>
            <person name="De Pinna E."/>
            <person name="Peters T."/>
            <person name="Grant K."/>
        </authorList>
    </citation>
    <scope>NUCLEOTIDE SEQUENCE</scope>
    <source>
        <strain evidence="2">650060</strain>
    </source>
</reference>
<dbReference type="InterPro" id="IPR008966">
    <property type="entry name" value="Adhesion_dom_sf"/>
</dbReference>
<evidence type="ECO:0000313" key="2">
    <source>
        <dbReference type="EMBL" id="ECA3795536.1"/>
    </source>
</evidence>
<proteinExistence type="predicted"/>
<dbReference type="GO" id="GO:0007155">
    <property type="term" value="P:cell adhesion"/>
    <property type="evidence" value="ECO:0007669"/>
    <property type="project" value="InterPro"/>
</dbReference>
<comment type="caution">
    <text evidence="2">The sequence shown here is derived from an EMBL/GenBank/DDBJ whole genome shotgun (WGS) entry which is preliminary data.</text>
</comment>
<gene>
    <name evidence="2" type="ORF">EKG95_27905</name>
</gene>
<dbReference type="PROSITE" id="PS51257">
    <property type="entry name" value="PROKAR_LIPOPROTEIN"/>
    <property type="match status" value="1"/>
</dbReference>
<organism evidence="2">
    <name type="scientific">Salmonella enterica subsp. enterica serovar Aqua</name>
    <dbReference type="NCBI Taxonomy" id="1302615"/>
    <lineage>
        <taxon>Bacteria</taxon>
        <taxon>Pseudomonadati</taxon>
        <taxon>Pseudomonadota</taxon>
        <taxon>Gammaproteobacteria</taxon>
        <taxon>Enterobacterales</taxon>
        <taxon>Enterobacteriaceae</taxon>
        <taxon>Salmonella</taxon>
    </lineage>
</organism>
<sequence>MTGRFRALKAIPAGLAVLLCTFCSCVQAVPSVPDETCIVTGGGTINLRNVNITPDNFSPGPGSVLYTTTARAGYACNVYAGKEYIPALVFNLAYFKNLSFALDKLGLGMNLTITEDGSAPVLFNWDEIKTTGGNELRKNFGAKLSAGTTERSATIKLDILYTKAYSESSAVTNIPEARNVLNIVPISYANRPNGVTLSSFNIRILRRGLGTVDITPSLVNLGHFYTTLKPVQSKQATFRVTARQVLRPAVGQEFTLPLSVTFGKGALSGDTPQTLNLVNMDGNNKGQPNGLQLSIQDDAGNPITFDKEAPLGDITITSPVSGNVSKTYTATVTPKPGGTVNTGRFSAAIPVTVTYN</sequence>
<dbReference type="EMBL" id="AAHUDZ010000113">
    <property type="protein sequence ID" value="ECA3795536.1"/>
    <property type="molecule type" value="Genomic_DNA"/>
</dbReference>
<keyword evidence="1" id="KW-0732">Signal</keyword>
<name>A0A5X6ESD6_SALET</name>